<protein>
    <submittedName>
        <fullName evidence="1">Uncharacterized protein</fullName>
    </submittedName>
</protein>
<reference evidence="1 2" key="1">
    <citation type="submission" date="2020-08" db="EMBL/GenBank/DDBJ databases">
        <title>Polaribacter sp. L12M9 isolated from gut of the Korean scallop.</title>
        <authorList>
            <person name="Jeong Y.S."/>
        </authorList>
    </citation>
    <scope>NUCLEOTIDE SEQUENCE [LARGE SCALE GENOMIC DNA]</scope>
    <source>
        <strain evidence="1 2">L12M9</strain>
    </source>
</reference>
<dbReference type="PROSITE" id="PS51257">
    <property type="entry name" value="PROKAR_LIPOPROTEIN"/>
    <property type="match status" value="1"/>
</dbReference>
<dbReference type="Proteomes" id="UP000515808">
    <property type="component" value="Chromosome"/>
</dbReference>
<keyword evidence="2" id="KW-1185">Reference proteome</keyword>
<evidence type="ECO:0000313" key="2">
    <source>
        <dbReference type="Proteomes" id="UP000515808"/>
    </source>
</evidence>
<accession>A0A7G9L7E7</accession>
<dbReference type="RefSeq" id="WP_187481476.1">
    <property type="nucleotide sequence ID" value="NZ_CP060695.1"/>
</dbReference>
<dbReference type="EMBL" id="CP060695">
    <property type="protein sequence ID" value="QNM84546.1"/>
    <property type="molecule type" value="Genomic_DNA"/>
</dbReference>
<dbReference type="KEGG" id="ppec:H9W90_10090"/>
<proteinExistence type="predicted"/>
<dbReference type="AlphaFoldDB" id="A0A7G9L7E7"/>
<gene>
    <name evidence="1" type="ORF">H9W90_10090</name>
</gene>
<name>A0A7G9L7E7_9FLAO</name>
<sequence>MKNLLKVITVLILLTIISCESDENIENGIITNPKSVFDCDLNTNPISSGICLDGATSVLPNEIITYASKSTSDYSEILWTIESGNIEIMKIENTIVDGFNKSIATIKFNSDFSGGSLKVKANLKNNLGSAGISDFKIELGN</sequence>
<evidence type="ECO:0000313" key="1">
    <source>
        <dbReference type="EMBL" id="QNM84546.1"/>
    </source>
</evidence>
<organism evidence="1 2">
    <name type="scientific">Polaribacter pectinis</name>
    <dbReference type="NCBI Taxonomy" id="2738844"/>
    <lineage>
        <taxon>Bacteria</taxon>
        <taxon>Pseudomonadati</taxon>
        <taxon>Bacteroidota</taxon>
        <taxon>Flavobacteriia</taxon>
        <taxon>Flavobacteriales</taxon>
        <taxon>Flavobacteriaceae</taxon>
    </lineage>
</organism>